<dbReference type="Gene3D" id="3.20.20.140">
    <property type="entry name" value="Metal-dependent hydrolases"/>
    <property type="match status" value="1"/>
</dbReference>
<dbReference type="KEGG" id="haby:HLVA_05650"/>
<dbReference type="GO" id="GO:0008270">
    <property type="term" value="F:zinc ion binding"/>
    <property type="evidence" value="ECO:0007669"/>
    <property type="project" value="TreeGrafter"/>
</dbReference>
<dbReference type="GO" id="GO:0042578">
    <property type="term" value="F:phosphoric ester hydrolase activity"/>
    <property type="evidence" value="ECO:0007669"/>
    <property type="project" value="TreeGrafter"/>
</dbReference>
<feature type="domain" description="Polymerase/histidinol phosphatase N-terminal" evidence="1">
    <location>
        <begin position="8"/>
        <end position="81"/>
    </location>
</feature>
<proteinExistence type="predicted"/>
<dbReference type="InterPro" id="IPR016195">
    <property type="entry name" value="Pol/histidinol_Pase-like"/>
</dbReference>
<gene>
    <name evidence="2" type="ORF">HLVA_05650</name>
</gene>
<dbReference type="SMART" id="SM00481">
    <property type="entry name" value="POLIIIAc"/>
    <property type="match status" value="1"/>
</dbReference>
<dbReference type="PANTHER" id="PTHR36928:SF1">
    <property type="entry name" value="PHOSPHATASE YCDX-RELATED"/>
    <property type="match status" value="1"/>
</dbReference>
<evidence type="ECO:0000313" key="3">
    <source>
        <dbReference type="Proteomes" id="UP001321582"/>
    </source>
</evidence>
<dbReference type="SUPFAM" id="SSF89550">
    <property type="entry name" value="PHP domain-like"/>
    <property type="match status" value="1"/>
</dbReference>
<dbReference type="InterPro" id="IPR050243">
    <property type="entry name" value="PHP_phosphatase"/>
</dbReference>
<dbReference type="PANTHER" id="PTHR36928">
    <property type="entry name" value="PHOSPHATASE YCDX-RELATED"/>
    <property type="match status" value="1"/>
</dbReference>
<dbReference type="EMBL" id="AP027059">
    <property type="protein sequence ID" value="BDU49996.1"/>
    <property type="molecule type" value="Genomic_DNA"/>
</dbReference>
<dbReference type="RefSeq" id="WP_307904933.1">
    <property type="nucleotide sequence ID" value="NZ_AP027059.1"/>
</dbReference>
<dbReference type="Proteomes" id="UP001321582">
    <property type="component" value="Chromosome"/>
</dbReference>
<dbReference type="NCBIfam" id="NF004981">
    <property type="entry name" value="PRK06361.1"/>
    <property type="match status" value="1"/>
</dbReference>
<keyword evidence="3" id="KW-1185">Reference proteome</keyword>
<dbReference type="GO" id="GO:0005829">
    <property type="term" value="C:cytosol"/>
    <property type="evidence" value="ECO:0007669"/>
    <property type="project" value="TreeGrafter"/>
</dbReference>
<organism evidence="2 3">
    <name type="scientific">Haliovirga abyssi</name>
    <dbReference type="NCBI Taxonomy" id="2996794"/>
    <lineage>
        <taxon>Bacteria</taxon>
        <taxon>Fusobacteriati</taxon>
        <taxon>Fusobacteriota</taxon>
        <taxon>Fusobacteriia</taxon>
        <taxon>Fusobacteriales</taxon>
        <taxon>Haliovirgaceae</taxon>
        <taxon>Haliovirga</taxon>
    </lineage>
</organism>
<dbReference type="InterPro" id="IPR004013">
    <property type="entry name" value="PHP_dom"/>
</dbReference>
<sequence>MMKLGNRYEFHTHTLLSDGELLISEHVRRAENLGYEVISITDHADVTNIDEILSKIGEFIKSEGQYYKIKVLPGVELTHVPPQMINELAEYSKAKGAKIVVVHGETIVEPVALKTNLYAVKSKYVDILAHPGLITEEEVKLAVENNVYLELSARKGHSLTNGHVAKLASKFGANMLVDTDAHSPDDFISQEFAYKVALASGLNSEQAYKVVSLNPLNFIKKILDL</sequence>
<evidence type="ECO:0000313" key="2">
    <source>
        <dbReference type="EMBL" id="BDU49996.1"/>
    </source>
</evidence>
<dbReference type="Pfam" id="PF02811">
    <property type="entry name" value="PHP"/>
    <property type="match status" value="1"/>
</dbReference>
<evidence type="ECO:0000259" key="1">
    <source>
        <dbReference type="SMART" id="SM00481"/>
    </source>
</evidence>
<accession>A0AAU9DV57</accession>
<dbReference type="CDD" id="cd07432">
    <property type="entry name" value="PHP_HisPPase"/>
    <property type="match status" value="1"/>
</dbReference>
<reference evidence="2 3" key="1">
    <citation type="submission" date="2022-11" db="EMBL/GenBank/DDBJ databases">
        <title>Haliovirga abyssi gen. nov., sp. nov., a mesophilic fermentative bacterium isolated from the Iheya North hydrothermal field and the proposal of Haliovirgaceae fam. nov.</title>
        <authorList>
            <person name="Miyazaki U."/>
            <person name="Tame A."/>
            <person name="Miyazaki J."/>
            <person name="Takai K."/>
            <person name="Sawayama S."/>
            <person name="Kitajima M."/>
            <person name="Okamoto A."/>
            <person name="Nakagawa S."/>
        </authorList>
    </citation>
    <scope>NUCLEOTIDE SEQUENCE [LARGE SCALE GENOMIC DNA]</scope>
    <source>
        <strain evidence="2 3">IC12</strain>
    </source>
</reference>
<protein>
    <submittedName>
        <fullName evidence="2">PHP domain-containing protein</fullName>
    </submittedName>
</protein>
<dbReference type="InterPro" id="IPR003141">
    <property type="entry name" value="Pol/His_phosphatase_N"/>
</dbReference>
<dbReference type="AlphaFoldDB" id="A0AAU9DV57"/>
<name>A0AAU9DV57_9FUSO</name>